<evidence type="ECO:0000256" key="9">
    <source>
        <dbReference type="ARBA" id="ARBA00022801"/>
    </source>
</evidence>
<dbReference type="Gene3D" id="3.40.50.300">
    <property type="entry name" value="P-loop containing nucleotide triphosphate hydrolases"/>
    <property type="match status" value="2"/>
</dbReference>
<evidence type="ECO:0000313" key="35">
    <source>
        <dbReference type="Proteomes" id="UP000694720"/>
    </source>
</evidence>
<feature type="transmembrane region" description="Helical" evidence="31">
    <location>
        <begin position="994"/>
        <end position="1021"/>
    </location>
</feature>
<dbReference type="Pfam" id="PF24357">
    <property type="entry name" value="TMD0_ABC"/>
    <property type="match status" value="1"/>
</dbReference>
<keyword evidence="11" id="KW-1278">Translocase</keyword>
<feature type="domain" description="ABC transmembrane type-1" evidence="33">
    <location>
        <begin position="1001"/>
        <end position="1281"/>
    </location>
</feature>
<feature type="transmembrane region" description="Helical" evidence="31">
    <location>
        <begin position="386"/>
        <end position="410"/>
    </location>
</feature>
<dbReference type="GO" id="GO:0016887">
    <property type="term" value="F:ATP hydrolysis activity"/>
    <property type="evidence" value="ECO:0007669"/>
    <property type="project" value="InterPro"/>
</dbReference>
<dbReference type="PANTHER" id="PTHR24223:SF241">
    <property type="entry name" value="MULTIDRUG RESISTANCE-ASSOCIATED PROTEIN 1"/>
    <property type="match status" value="1"/>
</dbReference>
<feature type="transmembrane region" description="Helical" evidence="31">
    <location>
        <begin position="1251"/>
        <end position="1273"/>
    </location>
</feature>
<feature type="transmembrane region" description="Helical" evidence="31">
    <location>
        <begin position="37"/>
        <end position="56"/>
    </location>
</feature>
<feature type="domain" description="ABC transmembrane type-1" evidence="33">
    <location>
        <begin position="351"/>
        <end position="633"/>
    </location>
</feature>
<comment type="catalytic activity">
    <reaction evidence="24">
        <text>17beta-estradiol 17-O-(beta-D-glucuronate)(in) + ATP + H2O = 17beta-estradiol 17-O-(beta-D-glucuronate)(out) + ADP + phosphate + H(+)</text>
        <dbReference type="Rhea" id="RHEA:60128"/>
        <dbReference type="ChEBI" id="CHEBI:15377"/>
        <dbReference type="ChEBI" id="CHEBI:15378"/>
        <dbReference type="ChEBI" id="CHEBI:30616"/>
        <dbReference type="ChEBI" id="CHEBI:43474"/>
        <dbReference type="ChEBI" id="CHEBI:82961"/>
        <dbReference type="ChEBI" id="CHEBI:456216"/>
    </reaction>
    <physiologicalReaction direction="left-to-right" evidence="24">
        <dbReference type="Rhea" id="RHEA:60129"/>
    </physiologicalReaction>
</comment>
<dbReference type="CDD" id="cd03244">
    <property type="entry name" value="ABCC_MRP_domain2"/>
    <property type="match status" value="1"/>
</dbReference>
<comment type="catalytic activity">
    <reaction evidence="21">
        <text>vincristine(in) + ATP + H2O = vincristine(out) + ADP + phosphate + H(+)</text>
        <dbReference type="Rhea" id="RHEA:60160"/>
        <dbReference type="ChEBI" id="CHEBI:15377"/>
        <dbReference type="ChEBI" id="CHEBI:15378"/>
        <dbReference type="ChEBI" id="CHEBI:30616"/>
        <dbReference type="ChEBI" id="CHEBI:43474"/>
        <dbReference type="ChEBI" id="CHEBI:143658"/>
        <dbReference type="ChEBI" id="CHEBI:456216"/>
    </reaction>
    <physiologicalReaction direction="left-to-right" evidence="21">
        <dbReference type="Rhea" id="RHEA:60161"/>
    </physiologicalReaction>
</comment>
<dbReference type="InterPro" id="IPR003593">
    <property type="entry name" value="AAA+_ATPase"/>
</dbReference>
<evidence type="ECO:0000256" key="4">
    <source>
        <dbReference type="ARBA" id="ARBA00022448"/>
    </source>
</evidence>
<proteinExistence type="inferred from homology"/>
<dbReference type="InterPro" id="IPR050173">
    <property type="entry name" value="ABC_transporter_C-like"/>
</dbReference>
<feature type="transmembrane region" description="Helical" evidence="31">
    <location>
        <begin position="1118"/>
        <end position="1136"/>
    </location>
</feature>
<accession>A0A8D1ANH7</accession>
<dbReference type="SUPFAM" id="SSF90123">
    <property type="entry name" value="ABC transporter transmembrane region"/>
    <property type="match status" value="2"/>
</dbReference>
<feature type="domain" description="ABC transporter" evidence="32">
    <location>
        <begin position="1318"/>
        <end position="1552"/>
    </location>
</feature>
<comment type="catalytic activity">
    <reaction evidence="29">
        <text>S-[(2E,6E,10E)-geranylgeranyl]-L-glutathione(in) + ATP + H2O = S-[(2E,6E,10E)-geranylgeranyl]-L-glutathione(out) + ADP + phosphate + H(+)</text>
        <dbReference type="Rhea" id="RHEA:81611"/>
        <dbReference type="ChEBI" id="CHEBI:15377"/>
        <dbReference type="ChEBI" id="CHEBI:15378"/>
        <dbReference type="ChEBI" id="CHEBI:30616"/>
        <dbReference type="ChEBI" id="CHEBI:43474"/>
        <dbReference type="ChEBI" id="CHEBI:156326"/>
        <dbReference type="ChEBI" id="CHEBI:456216"/>
    </reaction>
    <physiologicalReaction direction="left-to-right" evidence="29">
        <dbReference type="Rhea" id="RHEA:81612"/>
    </physiologicalReaction>
</comment>
<feature type="domain" description="ABC transporter" evidence="32">
    <location>
        <begin position="669"/>
        <end position="893"/>
    </location>
</feature>
<dbReference type="SUPFAM" id="SSF52540">
    <property type="entry name" value="P-loop containing nucleoside triphosphate hydrolases"/>
    <property type="match status" value="2"/>
</dbReference>
<feature type="transmembrane region" description="Helical" evidence="31">
    <location>
        <begin position="608"/>
        <end position="632"/>
    </location>
</feature>
<evidence type="ECO:0000256" key="16">
    <source>
        <dbReference type="ARBA" id="ARBA00034018"/>
    </source>
</evidence>
<evidence type="ECO:0000256" key="8">
    <source>
        <dbReference type="ARBA" id="ARBA00022741"/>
    </source>
</evidence>
<keyword evidence="7" id="KW-0677">Repeat</keyword>
<dbReference type="InterPro" id="IPR027417">
    <property type="entry name" value="P-loop_NTPase"/>
</dbReference>
<keyword evidence="8" id="KW-0547">Nucleotide-binding</keyword>
<evidence type="ECO:0000256" key="3">
    <source>
        <dbReference type="ARBA" id="ARBA00012191"/>
    </source>
</evidence>
<evidence type="ECO:0000256" key="7">
    <source>
        <dbReference type="ARBA" id="ARBA00022737"/>
    </source>
</evidence>
<evidence type="ECO:0000256" key="31">
    <source>
        <dbReference type="SAM" id="Phobius"/>
    </source>
</evidence>
<keyword evidence="10" id="KW-0067">ATP-binding</keyword>
<evidence type="ECO:0000256" key="29">
    <source>
        <dbReference type="ARBA" id="ARBA00049921"/>
    </source>
</evidence>
<name>A0A8D1ANH7_PIG</name>
<feature type="transmembrane region" description="Helical" evidence="31">
    <location>
        <begin position="198"/>
        <end position="216"/>
    </location>
</feature>
<dbReference type="CDD" id="cd03250">
    <property type="entry name" value="ABCC_MRP_domain1"/>
    <property type="match status" value="1"/>
</dbReference>
<comment type="similarity">
    <text evidence="2">Belongs to the ABC transporter superfamily. ABCC family. Conjugate transporter (TC 3.A.1.208) subfamily.</text>
</comment>
<dbReference type="GO" id="GO:0008559">
    <property type="term" value="F:ABC-type xenobiotic transporter activity"/>
    <property type="evidence" value="ECO:0007669"/>
    <property type="project" value="UniProtKB-EC"/>
</dbReference>
<dbReference type="Gene3D" id="1.20.1560.10">
    <property type="entry name" value="ABC transporter type 1, transmembrane domain"/>
    <property type="match status" value="2"/>
</dbReference>
<dbReference type="InterPro" id="IPR003439">
    <property type="entry name" value="ABC_transporter-like_ATP-bd"/>
</dbReference>
<evidence type="ECO:0000256" key="5">
    <source>
        <dbReference type="ARBA" id="ARBA00022475"/>
    </source>
</evidence>
<comment type="catalytic activity">
    <reaction evidence="26">
        <text>daunorubicin(in) + ATP + H2O = daunorubicin(out) + ADP + phosphate + H(+)</text>
        <dbReference type="Rhea" id="RHEA:33147"/>
        <dbReference type="ChEBI" id="CHEBI:15377"/>
        <dbReference type="ChEBI" id="CHEBI:15378"/>
        <dbReference type="ChEBI" id="CHEBI:30616"/>
        <dbReference type="ChEBI" id="CHEBI:43474"/>
        <dbReference type="ChEBI" id="CHEBI:64677"/>
        <dbReference type="ChEBI" id="CHEBI:456216"/>
    </reaction>
    <physiologicalReaction direction="left-to-right" evidence="26">
        <dbReference type="Rhea" id="RHEA:33148"/>
    </physiologicalReaction>
</comment>
<dbReference type="FunFam" id="1.20.1560.10:FF:000007">
    <property type="entry name" value="ATP-binding cassette subfamily C member 1"/>
    <property type="match status" value="1"/>
</dbReference>
<dbReference type="FunFam" id="3.40.50.300:FF:000074">
    <property type="entry name" value="Multidrug resistance-associated protein 5 isoform 1"/>
    <property type="match status" value="1"/>
</dbReference>
<dbReference type="Pfam" id="PF00005">
    <property type="entry name" value="ABC_tran"/>
    <property type="match status" value="2"/>
</dbReference>
<evidence type="ECO:0000256" key="12">
    <source>
        <dbReference type="ARBA" id="ARBA00022989"/>
    </source>
</evidence>
<feature type="transmembrane region" description="Helical" evidence="31">
    <location>
        <begin position="346"/>
        <end position="366"/>
    </location>
</feature>
<dbReference type="InterPro" id="IPR036640">
    <property type="entry name" value="ABC1_TM_sf"/>
</dbReference>
<dbReference type="GO" id="GO:0006869">
    <property type="term" value="P:lipid transport"/>
    <property type="evidence" value="ECO:0007669"/>
    <property type="project" value="UniProtKB-KW"/>
</dbReference>
<dbReference type="PROSITE" id="PS00211">
    <property type="entry name" value="ABC_TRANSPORTER_1"/>
    <property type="match status" value="2"/>
</dbReference>
<dbReference type="EC" id="7.6.2.3" evidence="15"/>
<evidence type="ECO:0000256" key="2">
    <source>
        <dbReference type="ARBA" id="ARBA00009726"/>
    </source>
</evidence>
<comment type="catalytic activity">
    <reaction evidence="22">
        <text>sphing-4-enine 1-phosphate(in) + ATP + H2O = sphing-4-enine 1-phosphate(out) + ADP + phosphate + H(+)</text>
        <dbReference type="Rhea" id="RHEA:38951"/>
        <dbReference type="ChEBI" id="CHEBI:15377"/>
        <dbReference type="ChEBI" id="CHEBI:15378"/>
        <dbReference type="ChEBI" id="CHEBI:30616"/>
        <dbReference type="ChEBI" id="CHEBI:43474"/>
        <dbReference type="ChEBI" id="CHEBI:60119"/>
        <dbReference type="ChEBI" id="CHEBI:456216"/>
    </reaction>
    <physiologicalReaction direction="left-to-right" evidence="22">
        <dbReference type="Rhea" id="RHEA:38952"/>
    </physiologicalReaction>
</comment>
<evidence type="ECO:0000256" key="1">
    <source>
        <dbReference type="ARBA" id="ARBA00004651"/>
    </source>
</evidence>
<evidence type="ECO:0000259" key="32">
    <source>
        <dbReference type="PROSITE" id="PS50893"/>
    </source>
</evidence>
<dbReference type="GO" id="GO:0015431">
    <property type="term" value="F:ABC-type glutathione S-conjugate transporter activity"/>
    <property type="evidence" value="ECO:0007669"/>
    <property type="project" value="UniProtKB-EC"/>
</dbReference>
<feature type="transmembrane region" description="Helical" evidence="31">
    <location>
        <begin position="490"/>
        <end position="510"/>
    </location>
</feature>
<feature type="transmembrane region" description="Helical" evidence="31">
    <location>
        <begin position="462"/>
        <end position="484"/>
    </location>
</feature>
<dbReference type="SMART" id="SM00382">
    <property type="entry name" value="AAA"/>
    <property type="match status" value="2"/>
</dbReference>
<dbReference type="CDD" id="cd18603">
    <property type="entry name" value="ABC_6TM_MRP1_2_3_6_D2_like"/>
    <property type="match status" value="1"/>
</dbReference>
<protein>
    <recommendedName>
        <fullName evidence="17">Multidrug resistance-associated protein 1</fullName>
        <ecNumber evidence="3">7.6.2.2</ecNumber>
        <ecNumber evidence="15">7.6.2.3</ecNumber>
    </recommendedName>
    <alternativeName>
        <fullName evidence="20">ATP-binding cassette sub-family C member 1</fullName>
    </alternativeName>
    <alternativeName>
        <fullName evidence="19">Glutathione-S-conjugate-translocating ATPase ABCC1</fullName>
    </alternativeName>
    <alternativeName>
        <fullName evidence="18">Leukotriene C(4) transporter</fullName>
    </alternativeName>
</protein>
<dbReference type="PANTHER" id="PTHR24223">
    <property type="entry name" value="ATP-BINDING CASSETTE SUB-FAMILY C"/>
    <property type="match status" value="1"/>
</dbReference>
<feature type="transmembrane region" description="Helical" evidence="31">
    <location>
        <begin position="1224"/>
        <end position="1245"/>
    </location>
</feature>
<evidence type="ECO:0000256" key="24">
    <source>
        <dbReference type="ARBA" id="ARBA00047576"/>
    </source>
</evidence>
<feature type="transmembrane region" description="Helical" evidence="31">
    <location>
        <begin position="568"/>
        <end position="596"/>
    </location>
</feature>
<feature type="region of interest" description="Disordered" evidence="30">
    <location>
        <begin position="937"/>
        <end position="961"/>
    </location>
</feature>
<dbReference type="GO" id="GO:0005886">
    <property type="term" value="C:plasma membrane"/>
    <property type="evidence" value="ECO:0007669"/>
    <property type="project" value="UniProtKB-SubCell"/>
</dbReference>
<evidence type="ECO:0000256" key="17">
    <source>
        <dbReference type="ARBA" id="ARBA00041009"/>
    </source>
</evidence>
<evidence type="ECO:0000256" key="10">
    <source>
        <dbReference type="ARBA" id="ARBA00022840"/>
    </source>
</evidence>
<evidence type="ECO:0000256" key="30">
    <source>
        <dbReference type="SAM" id="MobiDB-lite"/>
    </source>
</evidence>
<dbReference type="Ensembl" id="ENSSSCT00035078939.1">
    <property type="protein sequence ID" value="ENSSSCP00035032390.1"/>
    <property type="gene ID" value="ENSSSCG00035058850.1"/>
</dbReference>
<feature type="transmembrane region" description="Helical" evidence="31">
    <location>
        <begin position="1041"/>
        <end position="1069"/>
    </location>
</feature>
<dbReference type="PROSITE" id="PS50893">
    <property type="entry name" value="ABC_TRANSPORTER_2"/>
    <property type="match status" value="2"/>
</dbReference>
<dbReference type="GO" id="GO:0005524">
    <property type="term" value="F:ATP binding"/>
    <property type="evidence" value="ECO:0007669"/>
    <property type="project" value="UniProtKB-KW"/>
</dbReference>
<dbReference type="InterPro" id="IPR017871">
    <property type="entry name" value="ABC_transporter-like_CS"/>
</dbReference>
<evidence type="ECO:0000256" key="20">
    <source>
        <dbReference type="ARBA" id="ARBA00042274"/>
    </source>
</evidence>
<evidence type="ECO:0000256" key="15">
    <source>
        <dbReference type="ARBA" id="ARBA00024220"/>
    </source>
</evidence>
<evidence type="ECO:0000256" key="22">
    <source>
        <dbReference type="ARBA" id="ARBA00047354"/>
    </source>
</evidence>
<feature type="region of interest" description="Disordered" evidence="30">
    <location>
        <begin position="897"/>
        <end position="917"/>
    </location>
</feature>
<keyword evidence="13" id="KW-0445">Lipid transport</keyword>
<gene>
    <name evidence="34" type="primary">ABCC1</name>
</gene>
<dbReference type="Proteomes" id="UP000694720">
    <property type="component" value="Unplaced"/>
</dbReference>
<evidence type="ECO:0000256" key="21">
    <source>
        <dbReference type="ARBA" id="ARBA00047331"/>
    </source>
</evidence>
<comment type="catalytic activity">
    <reaction evidence="25">
        <text>2',3'-cGAMP(in) + ATP + H2O = 2',3'-cGAMP(out) + ADP + phosphate + H(+)</text>
        <dbReference type="Rhea" id="RHEA:74887"/>
        <dbReference type="ChEBI" id="CHEBI:15377"/>
        <dbReference type="ChEBI" id="CHEBI:15378"/>
        <dbReference type="ChEBI" id="CHEBI:30616"/>
        <dbReference type="ChEBI" id="CHEBI:43474"/>
        <dbReference type="ChEBI" id="CHEBI:143093"/>
        <dbReference type="ChEBI" id="CHEBI:456216"/>
    </reaction>
</comment>
<evidence type="ECO:0000256" key="26">
    <source>
        <dbReference type="ARBA" id="ARBA00048825"/>
    </source>
</evidence>
<dbReference type="InterPro" id="IPR011527">
    <property type="entry name" value="ABC1_TM_dom"/>
</dbReference>
<keyword evidence="5" id="KW-1003">Cell membrane</keyword>
<evidence type="ECO:0000256" key="18">
    <source>
        <dbReference type="ARBA" id="ARBA00041345"/>
    </source>
</evidence>
<evidence type="ECO:0000256" key="23">
    <source>
        <dbReference type="ARBA" id="ARBA00047523"/>
    </source>
</evidence>
<keyword evidence="9" id="KW-0378">Hydrolase</keyword>
<feature type="transmembrane region" description="Helical" evidence="31">
    <location>
        <begin position="106"/>
        <end position="124"/>
    </location>
</feature>
<evidence type="ECO:0000256" key="11">
    <source>
        <dbReference type="ARBA" id="ARBA00022967"/>
    </source>
</evidence>
<dbReference type="FunFam" id="1.20.1560.10:FF:000001">
    <property type="entry name" value="ATP-binding cassette subfamily C member 1"/>
    <property type="match status" value="1"/>
</dbReference>
<dbReference type="EC" id="7.6.2.2" evidence="3"/>
<dbReference type="CDD" id="cd18595">
    <property type="entry name" value="ABC_6TM_MRP1_2_3_6_D1_like"/>
    <property type="match status" value="1"/>
</dbReference>
<keyword evidence="6 31" id="KW-0812">Transmembrane</keyword>
<dbReference type="Pfam" id="PF00664">
    <property type="entry name" value="ABC_membrane"/>
    <property type="match status" value="2"/>
</dbReference>
<evidence type="ECO:0000256" key="19">
    <source>
        <dbReference type="ARBA" id="ARBA00041913"/>
    </source>
</evidence>
<evidence type="ECO:0000256" key="28">
    <source>
        <dbReference type="ARBA" id="ARBA00049910"/>
    </source>
</evidence>
<dbReference type="NCBIfam" id="TIGR00957">
    <property type="entry name" value="MRP_assoc_pro"/>
    <property type="match status" value="1"/>
</dbReference>
<evidence type="ECO:0000256" key="27">
    <source>
        <dbReference type="ARBA" id="ARBA00049901"/>
    </source>
</evidence>
<comment type="catalytic activity">
    <reaction evidence="16">
        <text>ATP + H2O + xenobioticSide 1 = ADP + phosphate + xenobioticSide 2.</text>
        <dbReference type="EC" id="7.6.2.2"/>
    </reaction>
</comment>
<keyword evidence="12 31" id="KW-1133">Transmembrane helix</keyword>
<dbReference type="PROSITE" id="PS50929">
    <property type="entry name" value="ABC_TM1F"/>
    <property type="match status" value="2"/>
</dbReference>
<evidence type="ECO:0000256" key="25">
    <source>
        <dbReference type="ARBA" id="ARBA00048171"/>
    </source>
</evidence>
<reference evidence="34" key="1">
    <citation type="submission" date="2025-08" db="UniProtKB">
        <authorList>
            <consortium name="Ensembl"/>
        </authorList>
    </citation>
    <scope>IDENTIFICATION</scope>
</reference>
<keyword evidence="4" id="KW-0813">Transport</keyword>
<comment type="subcellular location">
    <subcellularLocation>
        <location evidence="1">Cell membrane</location>
        <topology evidence="1">Multi-pass membrane protein</topology>
    </subcellularLocation>
</comment>
<comment type="catalytic activity">
    <reaction evidence="23">
        <text>leukotriene C4(in) + ATP + H2O = leukotriene C4(out) + ADP + phosphate + H(+)</text>
        <dbReference type="Rhea" id="RHEA:38963"/>
        <dbReference type="ChEBI" id="CHEBI:15377"/>
        <dbReference type="ChEBI" id="CHEBI:15378"/>
        <dbReference type="ChEBI" id="CHEBI:30616"/>
        <dbReference type="ChEBI" id="CHEBI:43474"/>
        <dbReference type="ChEBI" id="CHEBI:57973"/>
        <dbReference type="ChEBI" id="CHEBI:456216"/>
    </reaction>
    <physiologicalReaction direction="left-to-right" evidence="23">
        <dbReference type="Rhea" id="RHEA:38964"/>
    </physiologicalReaction>
</comment>
<feature type="transmembrane region" description="Helical" evidence="31">
    <location>
        <begin position="136"/>
        <end position="153"/>
    </location>
</feature>
<evidence type="ECO:0000256" key="6">
    <source>
        <dbReference type="ARBA" id="ARBA00022692"/>
    </source>
</evidence>
<comment type="catalytic activity">
    <reaction evidence="27">
        <text>prostaglandin A2-S-(S)-glutathione(in) + ATP + H2O = prostaglandin A2-S-(S)-glutathione(out) + ADP + phosphate + H(+)</text>
        <dbReference type="Rhea" id="RHEA:81699"/>
        <dbReference type="ChEBI" id="CHEBI:15377"/>
        <dbReference type="ChEBI" id="CHEBI:15378"/>
        <dbReference type="ChEBI" id="CHEBI:30616"/>
        <dbReference type="ChEBI" id="CHEBI:43474"/>
        <dbReference type="ChEBI" id="CHEBI:133769"/>
        <dbReference type="ChEBI" id="CHEBI:456216"/>
    </reaction>
    <physiologicalReaction direction="left-to-right" evidence="27">
        <dbReference type="Rhea" id="RHEA:81700"/>
    </physiologicalReaction>
</comment>
<evidence type="ECO:0000256" key="14">
    <source>
        <dbReference type="ARBA" id="ARBA00023136"/>
    </source>
</evidence>
<evidence type="ECO:0000256" key="13">
    <source>
        <dbReference type="ARBA" id="ARBA00023055"/>
    </source>
</evidence>
<evidence type="ECO:0000313" key="34">
    <source>
        <dbReference type="Ensembl" id="ENSSSCP00035032390.1"/>
    </source>
</evidence>
<comment type="catalytic activity">
    <reaction evidence="28">
        <text>prostaglandin A2-S-(R)-glutathione(in) + ATP + H2O = prostaglandin A2-S-(R)-glutathione(out) + ADP + phosphate + H(+)</text>
        <dbReference type="Rhea" id="RHEA:81695"/>
        <dbReference type="ChEBI" id="CHEBI:15377"/>
        <dbReference type="ChEBI" id="CHEBI:15378"/>
        <dbReference type="ChEBI" id="CHEBI:30616"/>
        <dbReference type="ChEBI" id="CHEBI:43474"/>
        <dbReference type="ChEBI" id="CHEBI:133768"/>
        <dbReference type="ChEBI" id="CHEBI:456216"/>
    </reaction>
    <physiologicalReaction direction="left-to-right" evidence="28">
        <dbReference type="Rhea" id="RHEA:81696"/>
    </physiologicalReaction>
</comment>
<evidence type="ECO:0000259" key="33">
    <source>
        <dbReference type="PROSITE" id="PS50929"/>
    </source>
</evidence>
<organism evidence="34 35">
    <name type="scientific">Sus scrofa</name>
    <name type="common">Pig</name>
    <dbReference type="NCBI Taxonomy" id="9823"/>
    <lineage>
        <taxon>Eukaryota</taxon>
        <taxon>Metazoa</taxon>
        <taxon>Chordata</taxon>
        <taxon>Craniata</taxon>
        <taxon>Vertebrata</taxon>
        <taxon>Euteleostomi</taxon>
        <taxon>Mammalia</taxon>
        <taxon>Eutheria</taxon>
        <taxon>Laurasiatheria</taxon>
        <taxon>Artiodactyla</taxon>
        <taxon>Suina</taxon>
        <taxon>Suidae</taxon>
        <taxon>Sus</taxon>
    </lineage>
</organism>
<sequence length="1556" mass="173912">MALRGFCSADGSDPFWEWNVTWNTSNPDFTKCFQNTVLVWVPCSYLWVCFPFYFLYLSRHDRGYIQMTHLNKAKTALGFLLWIVCWADLFYSFWERSLGKLLAPVFLVSPTLLGVTMLLATFLIQIERRRGVQSSGIMLTFWLVALLCAIAILRSKIMTALKEPAPRPVQAASSKPSSLPPSPLPGQDAVVVDIFRNVTFYIYFALVLIQLVLSCFSDRSPLFSETIHDPNPCPESSASFLSRITFWWITGLMVQGYRQPLEITDLWSLNKEDMSEQVVPVLVKNWKKECAKSRKQPVRIVYSSKDPAKPKGGSKVDVNEEAEALIVKSPQKERDPSLFKVLYKTFGPYFLMSFLFKALHDLMMFAGPEILKLLINFVNDKKAPDWQGYFFTALLFISACLQTLVLHQYFHICFVSGMRIKSAVIGAVYRKALVITNSARKSSTVGEIVNLMSVDAQRFMDLATYINMIWSAPLQVILALYLLWLNLGPSVLAGVAVMIFMVPLNAMMAMKTKTYQVAHMKSKDNRIKLMNEILNGIKVLKLYAWELAFKEKVLAIRQEELKVLKKSAYLAAVGTFTWVCTPFLVALCTFAVYVTIDKNNILDAQKAFVSLALFNILRFPLNILPMVISSIVQASVSLKRLRIFLSHEELEPDSIQRLPIKDVGTTNSITVKNATFSWARSDPPTLHGITFSIPEGSLVAVVGQVGCGKSSLLSALLAEMDKVEGHVAIKGSVAYVPQQAWIQNVSLRENILFGRQLQERYYKAVIEACALLPDLEILPSGDRTEIGEKGVNLSGGQKQRVSLARAVYCNSDIYLFDDPLSAVDAHVGKHIFENVVGPKGMLKNKTRLLVTHGLSYLPQVDVIIVMSGGKISEMGSYQELLARDGAFAEFLRTYASAEQEQGEPEDGLGGISSPGKEAKQMENGVLVTEAAGKHLQRQFSSSSSYSGDVGRHHTSTAELQKPGAQAEDTWKLMEADKAQTGQVKLSVYWDYMKAIGLFISFLSIFLFLCNHVAALVSNYWLSLWTDDPIVNGTQEHTKVRLSVYGALGISQGVTVFAYSMAVSIGGIFASRRLHLDLLHNILRSPMSFFERTPSGNLVNRFSKELDTVDSMIPQVIKMFMGSLFNVVGACIIILLATPVAAVIIPPLGLIYFFVQRFYVASSRQLKRLESVSRSPVYSHFNETLLGVSVIRAFEEQERFIRQSDLKVDENQKAYYPSIVANRWLAVRLEFVGNCIVLFAALFAVISRHNLSAGLVGLSVSYSLQITAYLNWLVRMSSEMETNIVAVERLKEYSDTEKEAPWRIPEVAPPSTWPQVGRVEFRDYGLRYRDDLDLVLKHINVTIDGGEKVGIVGRTGAGKSSLTLGLFRINESAEGEIVIDDVNIAQIGLHDLRFKITIIPQDPVLFSGSLRMNLDPFSQYSEEEVWTSLELAHLKGFVSALPDKLNHECAEGGENLSVGQRQLVCLARALLRKTKILVLDEATAAVDLETDDLIQSTIRTQFHDCTVLTIAHRLNTIMDYTRVIVLDKGEIREHGSPSELLQQRGLFYGMAKDAGLV</sequence>
<dbReference type="InterPro" id="IPR005292">
    <property type="entry name" value="MRP"/>
</dbReference>
<feature type="transmembrane region" description="Helical" evidence="31">
    <location>
        <begin position="76"/>
        <end position="94"/>
    </location>
</feature>
<dbReference type="InterPro" id="IPR056227">
    <property type="entry name" value="TMD0_ABC"/>
</dbReference>
<keyword evidence="14 31" id="KW-0472">Membrane</keyword>
<dbReference type="FunFam" id="3.40.50.300:FF:000293">
    <property type="entry name" value="ATP binding cassette subfamily C member 1"/>
    <property type="match status" value="1"/>
</dbReference>